<dbReference type="Gene3D" id="3.40.50.720">
    <property type="entry name" value="NAD(P)-binding Rossmann-like Domain"/>
    <property type="match status" value="1"/>
</dbReference>
<dbReference type="EMBL" id="QCXM01000004">
    <property type="protein sequence ID" value="PUT48472.1"/>
    <property type="molecule type" value="Genomic_DNA"/>
</dbReference>
<evidence type="ECO:0000256" key="14">
    <source>
        <dbReference type="PIRSR" id="PIRSR000106-3"/>
    </source>
</evidence>
<comment type="cofactor">
    <cofactor evidence="1">
        <name>Mn(2+)</name>
        <dbReference type="ChEBI" id="CHEBI:29035"/>
    </cofactor>
</comment>
<accession>A0A3A5L3C0</accession>
<comment type="subunit">
    <text evidence="3">Homodimer.</text>
</comment>
<organism evidence="19 22">
    <name type="scientific">Legionella taurinensis</name>
    <dbReference type="NCBI Taxonomy" id="70611"/>
    <lineage>
        <taxon>Bacteria</taxon>
        <taxon>Pseudomonadati</taxon>
        <taxon>Pseudomonadota</taxon>
        <taxon>Gammaproteobacteria</taxon>
        <taxon>Legionellales</taxon>
        <taxon>Legionellaceae</taxon>
        <taxon>Legionella</taxon>
    </lineage>
</organism>
<dbReference type="SUPFAM" id="SSF53223">
    <property type="entry name" value="Aminoacid dehydrogenase-like, N-terminal domain"/>
    <property type="match status" value="1"/>
</dbReference>
<evidence type="ECO:0000313" key="23">
    <source>
        <dbReference type="Proteomes" id="UP000306421"/>
    </source>
</evidence>
<evidence type="ECO:0000313" key="20">
    <source>
        <dbReference type="EMBL" id="TID43297.1"/>
    </source>
</evidence>
<keyword evidence="4 14" id="KW-0479">Metal-binding</keyword>
<dbReference type="SMART" id="SM00919">
    <property type="entry name" value="Malic_M"/>
    <property type="match status" value="1"/>
</dbReference>
<evidence type="ECO:0000256" key="12">
    <source>
        <dbReference type="PIRSR" id="PIRSR000106-1"/>
    </source>
</evidence>
<reference evidence="18 21" key="1">
    <citation type="submission" date="2018-04" db="EMBL/GenBank/DDBJ databases">
        <title>Whole genome sequence comparison of clinical and drinking water Legionella pneumophila isolates associated with the Flint Water Crisis.</title>
        <authorList>
            <person name="Garner E."/>
            <person name="Brown C."/>
            <person name="Schwake O."/>
            <person name="Coil D."/>
            <person name="Jospin G."/>
            <person name="Eisen J."/>
            <person name="Edwards M."/>
            <person name="Pruden A."/>
        </authorList>
    </citation>
    <scope>NUCLEOTIDE SEQUENCE [LARGE SCALE GENOMIC DNA]</scope>
    <source>
        <strain evidence="18 21">Genessee03</strain>
    </source>
</reference>
<evidence type="ECO:0000256" key="15">
    <source>
        <dbReference type="RuleBase" id="RU003427"/>
    </source>
</evidence>
<dbReference type="GO" id="GO:0046872">
    <property type="term" value="F:metal ion binding"/>
    <property type="evidence" value="ECO:0007669"/>
    <property type="project" value="UniProtKB-KW"/>
</dbReference>
<dbReference type="CDD" id="cd05312">
    <property type="entry name" value="NAD_bind_1_malic_enz"/>
    <property type="match status" value="1"/>
</dbReference>
<protein>
    <recommendedName>
        <fullName evidence="11">Malolactic enzyme</fullName>
        <ecNumber evidence="10">4.1.1.101</ecNumber>
    </recommendedName>
</protein>
<feature type="domain" description="Malic enzyme N-terminal" evidence="17">
    <location>
        <begin position="87"/>
        <end position="267"/>
    </location>
</feature>
<evidence type="ECO:0000256" key="6">
    <source>
        <dbReference type="ARBA" id="ARBA00023027"/>
    </source>
</evidence>
<dbReference type="InterPro" id="IPR001891">
    <property type="entry name" value="Malic_OxRdtase"/>
</dbReference>
<dbReference type="InterPro" id="IPR046346">
    <property type="entry name" value="Aminoacid_DH-like_N_sf"/>
</dbReference>
<dbReference type="InterPro" id="IPR037062">
    <property type="entry name" value="Malic_N_dom_sf"/>
</dbReference>
<dbReference type="InterPro" id="IPR015884">
    <property type="entry name" value="Malic_enzyme_CS"/>
</dbReference>
<dbReference type="Pfam" id="PF00390">
    <property type="entry name" value="malic"/>
    <property type="match status" value="1"/>
</dbReference>
<comment type="caution">
    <text evidence="19">The sequence shown here is derived from an EMBL/GenBank/DDBJ whole genome shotgun (WGS) entry which is preliminary data.</text>
</comment>
<dbReference type="OrthoDB" id="3314528at2"/>
<comment type="catalytic activity">
    <reaction evidence="9">
        <text>(S)-malate + H(+) = (S)-lactate + CO2</text>
        <dbReference type="Rhea" id="RHEA:46276"/>
        <dbReference type="ChEBI" id="CHEBI:15378"/>
        <dbReference type="ChEBI" id="CHEBI:15589"/>
        <dbReference type="ChEBI" id="CHEBI:16526"/>
        <dbReference type="ChEBI" id="CHEBI:16651"/>
        <dbReference type="EC" id="4.1.1.101"/>
    </reaction>
</comment>
<dbReference type="GO" id="GO:0043883">
    <property type="term" value="F:malolactic enzyme activity"/>
    <property type="evidence" value="ECO:0007669"/>
    <property type="project" value="UniProtKB-EC"/>
</dbReference>
<evidence type="ECO:0000256" key="13">
    <source>
        <dbReference type="PIRSR" id="PIRSR000106-2"/>
    </source>
</evidence>
<dbReference type="SUPFAM" id="SSF51735">
    <property type="entry name" value="NAD(P)-binding Rossmann-fold domains"/>
    <property type="match status" value="1"/>
</dbReference>
<reference evidence="20 23" key="2">
    <citation type="submission" date="2018-04" db="EMBL/GenBank/DDBJ databases">
        <title>Whole genome sequence comparison of clinical and drinking water Legionella pneumophila isolates.</title>
        <authorList>
            <person name="Garner E."/>
        </authorList>
    </citation>
    <scope>NUCLEOTIDE SEQUENCE [LARGE SCALE GENOMIC DNA]</scope>
    <source>
        <strain evidence="20 23">WH02</strain>
    </source>
</reference>
<evidence type="ECO:0000313" key="18">
    <source>
        <dbReference type="EMBL" id="PUT48472.1"/>
    </source>
</evidence>
<dbReference type="SMART" id="SM01274">
    <property type="entry name" value="malic"/>
    <property type="match status" value="1"/>
</dbReference>
<dbReference type="EMBL" id="QFGG01000005">
    <property type="protein sequence ID" value="TID43297.1"/>
    <property type="molecule type" value="Genomic_DNA"/>
</dbReference>
<evidence type="ECO:0000313" key="19">
    <source>
        <dbReference type="EMBL" id="RJT46281.1"/>
    </source>
</evidence>
<dbReference type="GeneID" id="48947697"/>
<evidence type="ECO:0000256" key="10">
    <source>
        <dbReference type="ARBA" id="ARBA00066983"/>
    </source>
</evidence>
<dbReference type="GO" id="GO:0006108">
    <property type="term" value="P:malate metabolic process"/>
    <property type="evidence" value="ECO:0007669"/>
    <property type="project" value="TreeGrafter"/>
</dbReference>
<dbReference type="GO" id="GO:0005829">
    <property type="term" value="C:cytosol"/>
    <property type="evidence" value="ECO:0007669"/>
    <property type="project" value="TreeGrafter"/>
</dbReference>
<dbReference type="GO" id="GO:0016616">
    <property type="term" value="F:oxidoreductase activity, acting on the CH-OH group of donors, NAD or NADP as acceptor"/>
    <property type="evidence" value="ECO:0007669"/>
    <property type="project" value="InterPro"/>
</dbReference>
<dbReference type="NCBIfam" id="NF010052">
    <property type="entry name" value="PRK13529.1"/>
    <property type="match status" value="1"/>
</dbReference>
<keyword evidence="8" id="KW-0456">Lyase</keyword>
<gene>
    <name evidence="19" type="ORF">D6J04_09580</name>
    <name evidence="18" type="ORF">DB745_05780</name>
    <name evidence="20" type="ORF">DIZ81_07380</name>
</gene>
<dbReference type="Proteomes" id="UP000251035">
    <property type="component" value="Unassembled WGS sequence"/>
</dbReference>
<keyword evidence="21" id="KW-1185">Reference proteome</keyword>
<feature type="binding site" evidence="14">
    <location>
        <position position="253"/>
    </location>
    <ligand>
        <name>a divalent metal cation</name>
        <dbReference type="ChEBI" id="CHEBI:60240"/>
    </ligand>
</feature>
<comment type="cofactor">
    <cofactor evidence="14">
        <name>Mg(2+)</name>
        <dbReference type="ChEBI" id="CHEBI:18420"/>
    </cofactor>
    <cofactor evidence="14">
        <name>Mn(2+)</name>
        <dbReference type="ChEBI" id="CHEBI:29035"/>
    </cofactor>
    <text evidence="14">Divalent metal cations. Prefers magnesium or manganese.</text>
</comment>
<dbReference type="InterPro" id="IPR012301">
    <property type="entry name" value="Malic_N_dom"/>
</dbReference>
<dbReference type="Gene3D" id="3.40.50.10380">
    <property type="entry name" value="Malic enzyme, N-terminal domain"/>
    <property type="match status" value="1"/>
</dbReference>
<dbReference type="InterPro" id="IPR036291">
    <property type="entry name" value="NAD(P)-bd_dom_sf"/>
</dbReference>
<dbReference type="Pfam" id="PF03949">
    <property type="entry name" value="Malic_M"/>
    <property type="match status" value="1"/>
</dbReference>
<keyword evidence="7" id="KW-0464">Manganese</keyword>
<feature type="active site" description="Proton donor" evidence="12">
    <location>
        <position position="110"/>
    </location>
</feature>
<feature type="binding site" evidence="14">
    <location>
        <position position="252"/>
    </location>
    <ligand>
        <name>a divalent metal cation</name>
        <dbReference type="ChEBI" id="CHEBI:60240"/>
    </ligand>
</feature>
<evidence type="ECO:0000259" key="17">
    <source>
        <dbReference type="SMART" id="SM01274"/>
    </source>
</evidence>
<dbReference type="PANTHER" id="PTHR23406:SF34">
    <property type="entry name" value="NAD-DEPENDENT MALIC ENZYME, MITOCHONDRIAL"/>
    <property type="match status" value="1"/>
</dbReference>
<dbReference type="PRINTS" id="PR00072">
    <property type="entry name" value="MALOXRDTASE"/>
</dbReference>
<dbReference type="PROSITE" id="PS00331">
    <property type="entry name" value="MALIC_ENZYMES"/>
    <property type="match status" value="1"/>
</dbReference>
<reference evidence="19 22" key="3">
    <citation type="submission" date="2018-09" db="EMBL/GenBank/DDBJ databases">
        <title>Draft genome sequences of Legionella taurinensis isolated from water samples.</title>
        <authorList>
            <person name="Chakeri A."/>
            <person name="Allerberger F."/>
            <person name="Kundi M."/>
            <person name="Ruppitsch W."/>
            <person name="Schmid D."/>
        </authorList>
    </citation>
    <scope>NUCLEOTIDE SEQUENCE [LARGE SCALE GENOMIC DNA]</scope>
    <source>
        <strain evidence="19 22">4570-18-6</strain>
    </source>
</reference>
<feature type="binding site" evidence="14">
    <location>
        <position position="276"/>
    </location>
    <ligand>
        <name>a divalent metal cation</name>
        <dbReference type="ChEBI" id="CHEBI:60240"/>
    </ligand>
</feature>
<comment type="similarity">
    <text evidence="2 15">Belongs to the malic enzymes family.</text>
</comment>
<evidence type="ECO:0000256" key="4">
    <source>
        <dbReference type="ARBA" id="ARBA00022723"/>
    </source>
</evidence>
<evidence type="ECO:0000256" key="7">
    <source>
        <dbReference type="ARBA" id="ARBA00023211"/>
    </source>
</evidence>
<evidence type="ECO:0000256" key="1">
    <source>
        <dbReference type="ARBA" id="ARBA00001936"/>
    </source>
</evidence>
<dbReference type="Proteomes" id="UP000270757">
    <property type="component" value="Unassembled WGS sequence"/>
</dbReference>
<evidence type="ECO:0000256" key="8">
    <source>
        <dbReference type="ARBA" id="ARBA00023239"/>
    </source>
</evidence>
<proteinExistence type="inferred from homology"/>
<dbReference type="PANTHER" id="PTHR23406">
    <property type="entry name" value="MALIC ENZYME-RELATED"/>
    <property type="match status" value="1"/>
</dbReference>
<dbReference type="RefSeq" id="WP_108292817.1">
    <property type="nucleotide sequence ID" value="NZ_CAAAIR010000007.1"/>
</dbReference>
<name>A0A3A5L3C0_9GAMM</name>
<dbReference type="InterPro" id="IPR012302">
    <property type="entry name" value="Malic_NAD-bd"/>
</dbReference>
<evidence type="ECO:0000256" key="5">
    <source>
        <dbReference type="ARBA" id="ARBA00023002"/>
    </source>
</evidence>
<evidence type="ECO:0000313" key="21">
    <source>
        <dbReference type="Proteomes" id="UP000251035"/>
    </source>
</evidence>
<feature type="binding site" evidence="13">
    <location>
        <position position="425"/>
    </location>
    <ligand>
        <name>(S)-malate</name>
        <dbReference type="ChEBI" id="CHEBI:15589"/>
    </ligand>
</feature>
<evidence type="ECO:0000259" key="16">
    <source>
        <dbReference type="SMART" id="SM00919"/>
    </source>
</evidence>
<dbReference type="GO" id="GO:0004470">
    <property type="term" value="F:malic enzyme activity"/>
    <property type="evidence" value="ECO:0007669"/>
    <property type="project" value="InterPro"/>
</dbReference>
<sequence length="577" mass="64145">MLDFKIVRDDETGELFIETSITGKPLLTIPQLNKSTAFTQEERRAFGLLGKLPHRIETLDEQVKRAYLQYSGYTTRLQQNIYLNNLHDKNQVLFYKLLSRHLAEMLPTIYTPIVGTAVKRFSHEYRQPRGLYIAHSDKNWLEEIVTNRSNPDIDLIVVTDGEGVLGIGDQGIGGMDIPVAKLMVYSLCGGIDPTRTLPVFLDVGTNNQDLLNDPMYLGCRHPRINAEQYDAFISAFVSTIRQHFPNAFLHWEDFGRSNARRILDKFQDELCTFNDDIQGTGAVTLAALLAACDVTGKPLEDHCIVVFGAGSAGTGISDQIVDALMRRGLSAEEAYRRFWLIDRQGLLLEYDQELTEAQQPYARKMADVAAWSINDRQHPSLTDTVRHVKPTILIGCSAQPGAFSQDIIETMSKTCERPIIFPLSNPDEKCEAQPADILAWSQGRALIATGTAFPAVEYQNRLVDIAQCNNALVFPGIGLGILAVGASRLSKGMIWAAAEELSGHSPSKKDSFLPLLPSLDDAQTVAKNIAVAVARTAIAEGLAQKNQDSDLDQLIQEMFWEPRYLPFRKKVAHNVGD</sequence>
<dbReference type="Proteomes" id="UP000306421">
    <property type="component" value="Unassembled WGS sequence"/>
</dbReference>
<dbReference type="AlphaFoldDB" id="A0A3A5L3C0"/>
<keyword evidence="5 18" id="KW-0560">Oxidoreductase</keyword>
<dbReference type="GO" id="GO:0043464">
    <property type="term" value="P:malolactic fermentation"/>
    <property type="evidence" value="ECO:0007669"/>
    <property type="project" value="UniProtKB-ARBA"/>
</dbReference>
<evidence type="ECO:0000313" key="22">
    <source>
        <dbReference type="Proteomes" id="UP000270757"/>
    </source>
</evidence>
<feature type="active site" description="Proton acceptor" evidence="12">
    <location>
        <position position="181"/>
    </location>
</feature>
<keyword evidence="6" id="KW-0520">NAD</keyword>
<feature type="domain" description="Malic enzyme NAD-binding" evidence="16">
    <location>
        <begin position="277"/>
        <end position="538"/>
    </location>
</feature>
<evidence type="ECO:0000256" key="11">
    <source>
        <dbReference type="ARBA" id="ARBA00074565"/>
    </source>
</evidence>
<evidence type="ECO:0000256" key="2">
    <source>
        <dbReference type="ARBA" id="ARBA00008785"/>
    </source>
</evidence>
<dbReference type="FunFam" id="3.40.50.10380:FF:000001">
    <property type="entry name" value="NAD-dependent malic enzyme"/>
    <property type="match status" value="1"/>
</dbReference>
<dbReference type="PIRSF" id="PIRSF000106">
    <property type="entry name" value="ME"/>
    <property type="match status" value="1"/>
</dbReference>
<dbReference type="GO" id="GO:0051287">
    <property type="term" value="F:NAD binding"/>
    <property type="evidence" value="ECO:0007669"/>
    <property type="project" value="InterPro"/>
</dbReference>
<evidence type="ECO:0000256" key="9">
    <source>
        <dbReference type="ARBA" id="ARBA00051739"/>
    </source>
</evidence>
<dbReference type="EC" id="4.1.1.101" evidence="10"/>
<dbReference type="EMBL" id="QZWB01000009">
    <property type="protein sequence ID" value="RJT46281.1"/>
    <property type="molecule type" value="Genomic_DNA"/>
</dbReference>
<dbReference type="FunFam" id="3.40.50.720:FF:000182">
    <property type="entry name" value="NAD-dependent malic enzyme"/>
    <property type="match status" value="1"/>
</dbReference>
<feature type="binding site" evidence="13">
    <location>
        <position position="469"/>
    </location>
    <ligand>
        <name>(S)-malate</name>
        <dbReference type="ChEBI" id="CHEBI:15589"/>
    </ligand>
</feature>
<evidence type="ECO:0000256" key="3">
    <source>
        <dbReference type="ARBA" id="ARBA00011738"/>
    </source>
</evidence>